<reference evidence="2" key="1">
    <citation type="journal article" date="2023" name="G3 (Bethesda)">
        <title>Genome assembly and association tests identify interacting loci associated with vigor, precocity, and sex in interspecific pistachio rootstocks.</title>
        <authorList>
            <person name="Palmer W."/>
            <person name="Jacygrad E."/>
            <person name="Sagayaradj S."/>
            <person name="Cavanaugh K."/>
            <person name="Han R."/>
            <person name="Bertier L."/>
            <person name="Beede B."/>
            <person name="Kafkas S."/>
            <person name="Golino D."/>
            <person name="Preece J."/>
            <person name="Michelmore R."/>
        </authorList>
    </citation>
    <scope>NUCLEOTIDE SEQUENCE [LARGE SCALE GENOMIC DNA]</scope>
</reference>
<keyword evidence="2" id="KW-1185">Reference proteome</keyword>
<evidence type="ECO:0000313" key="1">
    <source>
        <dbReference type="EMBL" id="KAJ0075524.1"/>
    </source>
</evidence>
<protein>
    <submittedName>
        <fullName evidence="1">Uncharacterized protein</fullName>
    </submittedName>
</protein>
<gene>
    <name evidence="1" type="ORF">Patl1_34902</name>
</gene>
<name>A0ACC0ZSG8_9ROSI</name>
<accession>A0ACC0ZSG8</accession>
<dbReference type="EMBL" id="CM047910">
    <property type="protein sequence ID" value="KAJ0075524.1"/>
    <property type="molecule type" value="Genomic_DNA"/>
</dbReference>
<dbReference type="Proteomes" id="UP001164250">
    <property type="component" value="Chromosome 15"/>
</dbReference>
<sequence length="433" mass="48302">MGVDLRQVVAAVLTLTMFVMLGNMIKRDHFDSVTEKLPGEIQDVAKVAEQGLYTIANMGKGPWLEDGQELKPCWSKSNYDELSRSKGYVTFSLTNGPEYHVSQIADAVVVASVLQTTLVVPDIRGSKPGDERLVLMVTLLDITVFPDKKFEDIYDVEKFIRSLDGVVRVAKKLPDKISIRNLAVVKVPNRVTDDHVIENIHPIFKAKGNIRLATYFPSVNMRKATEKSNTDSIACLAMFGSLELQPEVNEVVDSMVERLRALSRKSDGRFVAVDLRVDLLDNKGCHESSPAGRKSCYSAHEIAIFLRKIGYDKDTTIYLTQSRWDSSLTVLKDIFPKMYTKESIMPADKKDKFLETEDSEYEKVIDFYICSESDVFVPAISGLFYANVAGKRIASGKTQILVPADISGSSAPATDFISPYVMKKNHLAHSCFC</sequence>
<evidence type="ECO:0000313" key="2">
    <source>
        <dbReference type="Proteomes" id="UP001164250"/>
    </source>
</evidence>
<proteinExistence type="predicted"/>
<comment type="caution">
    <text evidence="1">The sequence shown here is derived from an EMBL/GenBank/DDBJ whole genome shotgun (WGS) entry which is preliminary data.</text>
</comment>
<organism evidence="1 2">
    <name type="scientific">Pistacia atlantica</name>
    <dbReference type="NCBI Taxonomy" id="434234"/>
    <lineage>
        <taxon>Eukaryota</taxon>
        <taxon>Viridiplantae</taxon>
        <taxon>Streptophyta</taxon>
        <taxon>Embryophyta</taxon>
        <taxon>Tracheophyta</taxon>
        <taxon>Spermatophyta</taxon>
        <taxon>Magnoliopsida</taxon>
        <taxon>eudicotyledons</taxon>
        <taxon>Gunneridae</taxon>
        <taxon>Pentapetalae</taxon>
        <taxon>rosids</taxon>
        <taxon>malvids</taxon>
        <taxon>Sapindales</taxon>
        <taxon>Anacardiaceae</taxon>
        <taxon>Pistacia</taxon>
    </lineage>
</organism>